<keyword evidence="2" id="KW-1185">Reference proteome</keyword>
<proteinExistence type="predicted"/>
<dbReference type="EMBL" id="JAJGMW010000011">
    <property type="protein sequence ID" value="MCC4213050.1"/>
    <property type="molecule type" value="Genomic_DNA"/>
</dbReference>
<gene>
    <name evidence="1" type="ORF">LLW17_09995</name>
</gene>
<comment type="caution">
    <text evidence="1">The sequence shown here is derived from an EMBL/GenBank/DDBJ whole genome shotgun (WGS) entry which is preliminary data.</text>
</comment>
<organism evidence="1 2">
    <name type="scientific">Leeuwenhoekiella parthenopeia</name>
    <dbReference type="NCBI Taxonomy" id="2890320"/>
    <lineage>
        <taxon>Bacteria</taxon>
        <taxon>Pseudomonadati</taxon>
        <taxon>Bacteroidota</taxon>
        <taxon>Flavobacteriia</taxon>
        <taxon>Flavobacteriales</taxon>
        <taxon>Flavobacteriaceae</taxon>
        <taxon>Leeuwenhoekiella</taxon>
    </lineage>
</organism>
<evidence type="ECO:0000313" key="1">
    <source>
        <dbReference type="EMBL" id="MCC4213050.1"/>
    </source>
</evidence>
<reference evidence="1 2" key="1">
    <citation type="submission" date="2021-11" db="EMBL/GenBank/DDBJ databases">
        <title>Seasonal and diel survey of microbial diversity of the Tyrrhenian coast.</title>
        <authorList>
            <person name="Gattoni G."/>
            <person name="Corral P."/>
        </authorList>
    </citation>
    <scope>NUCLEOTIDE SEQUENCE [LARGE SCALE GENOMIC DNA]</scope>
    <source>
        <strain evidence="1 2">Mr9</strain>
    </source>
</reference>
<name>A0ABS8GST3_9FLAO</name>
<accession>A0ABS8GST3</accession>
<dbReference type="Proteomes" id="UP001197770">
    <property type="component" value="Unassembled WGS sequence"/>
</dbReference>
<evidence type="ECO:0000313" key="2">
    <source>
        <dbReference type="Proteomes" id="UP001197770"/>
    </source>
</evidence>
<sequence>MLVKFEKIAFSESELMWVAARFFILERDTSTLKLRFCTGVVQSLTSTEKDMSQLEIFIFDALFQAMVHRTKLMQNFFNALYSELKSLDRIDAVQKQNDRFYKWIASNPDLRNTIIAFYLDKKTTVPFQIDGW</sequence>
<protein>
    <submittedName>
        <fullName evidence="1">Uncharacterized protein</fullName>
    </submittedName>
</protein>